<gene>
    <name evidence="2" type="ORF">TICRE_09750</name>
</gene>
<keyword evidence="3" id="KW-1185">Reference proteome</keyword>
<dbReference type="RefSeq" id="WP_075725743.1">
    <property type="nucleotide sequence ID" value="NZ_LTDM01000012.1"/>
</dbReference>
<evidence type="ECO:0000313" key="3">
    <source>
        <dbReference type="Proteomes" id="UP000186112"/>
    </source>
</evidence>
<proteinExistence type="predicted"/>
<dbReference type="AlphaFoldDB" id="A0A1U7M6V1"/>
<reference evidence="2 3" key="1">
    <citation type="submission" date="2016-02" db="EMBL/GenBank/DDBJ databases">
        <title>Genome sequence of Tissierella creatinophila DSM 6911.</title>
        <authorList>
            <person name="Poehlein A."/>
            <person name="Daniel R."/>
        </authorList>
    </citation>
    <scope>NUCLEOTIDE SEQUENCE [LARGE SCALE GENOMIC DNA]</scope>
    <source>
        <strain evidence="2 3">DSM 6911</strain>
    </source>
</reference>
<dbReference type="Proteomes" id="UP000186112">
    <property type="component" value="Unassembled WGS sequence"/>
</dbReference>
<protein>
    <submittedName>
        <fullName evidence="2">Spore cortex protein YabQ</fullName>
    </submittedName>
</protein>
<dbReference type="Pfam" id="PF09578">
    <property type="entry name" value="Spore_YabQ"/>
    <property type="match status" value="1"/>
</dbReference>
<keyword evidence="1" id="KW-0472">Membrane</keyword>
<feature type="transmembrane region" description="Helical" evidence="1">
    <location>
        <begin position="74"/>
        <end position="99"/>
    </location>
</feature>
<evidence type="ECO:0000313" key="2">
    <source>
        <dbReference type="EMBL" id="OLS03006.1"/>
    </source>
</evidence>
<comment type="caution">
    <text evidence="2">The sequence shown here is derived from an EMBL/GenBank/DDBJ whole genome shotgun (WGS) entry which is preliminary data.</text>
</comment>
<feature type="transmembrane region" description="Helical" evidence="1">
    <location>
        <begin position="12"/>
        <end position="29"/>
    </location>
</feature>
<dbReference type="InterPro" id="IPR019074">
    <property type="entry name" value="YabQ"/>
</dbReference>
<dbReference type="OrthoDB" id="1685240at2"/>
<accession>A0A1U7M6V1</accession>
<dbReference type="EMBL" id="LTDM01000012">
    <property type="protein sequence ID" value="OLS03006.1"/>
    <property type="molecule type" value="Genomic_DNA"/>
</dbReference>
<evidence type="ECO:0000256" key="1">
    <source>
        <dbReference type="SAM" id="Phobius"/>
    </source>
</evidence>
<sequence length="156" mass="18585">MIDIDSSKELYIFLFSINQGIVLGLLYDAYRAMRKIFKPKKVLGIVEDLLLWVIITFVVFIFLLRYLNGVFRAFVFIGFIIGAFFYLKILSYFIFPIIFKTFELIFYFISEIIEIISYPFRATVNIFKKGKDKNKKMFSSFLHETKKYLKIISKKK</sequence>
<feature type="transmembrane region" description="Helical" evidence="1">
    <location>
        <begin position="49"/>
        <end position="67"/>
    </location>
</feature>
<keyword evidence="1" id="KW-0812">Transmembrane</keyword>
<keyword evidence="1" id="KW-1133">Transmembrane helix</keyword>
<feature type="transmembrane region" description="Helical" evidence="1">
    <location>
        <begin position="105"/>
        <end position="127"/>
    </location>
</feature>
<dbReference type="NCBIfam" id="TIGR02893">
    <property type="entry name" value="spore_yabQ"/>
    <property type="match status" value="1"/>
</dbReference>
<organism evidence="2 3">
    <name type="scientific">Tissierella creatinophila DSM 6911</name>
    <dbReference type="NCBI Taxonomy" id="1123403"/>
    <lineage>
        <taxon>Bacteria</taxon>
        <taxon>Bacillati</taxon>
        <taxon>Bacillota</taxon>
        <taxon>Tissierellia</taxon>
        <taxon>Tissierellales</taxon>
        <taxon>Tissierellaceae</taxon>
        <taxon>Tissierella</taxon>
    </lineage>
</organism>
<name>A0A1U7M6V1_TISCR</name>